<name>A0ABN8L923_CHISP</name>
<dbReference type="PANTHER" id="PTHR11012:SF55">
    <property type="entry name" value="BHLH DOMAIN-CONTAINING PROTEIN"/>
    <property type="match status" value="1"/>
</dbReference>
<sequence length="388" mass="45125">MIIEEDQLKFVLEAVAKKLNVDKKWRYVKRKQSDDLVNFAAILLPVSLIDETKGKEFNLLIKTAPDWPVEKVVDELFIKEYHFYTKVLPIYKCMKTNIDIDNLFPECYYADSSPDHRVLAIQDMTFEGFEKPINRENLDYKYMTVALETIAKFHALSFIMMKKNVTYTNKKSLQPLSAKYSEDFTAILKYAINKSFFIFKDKYYFDFLEKLCGGLEKYMEDGVDKAKGKVYGHGDFYKENILFKYSNGVPVDACLIDFQHTRSINLAQDILFLIMTSTDAADRKLHFHDYLNYYYESLHSILKSNGVEVSVGYSYEDFEYDLKLAVPVCLIITVFSYTIWCGVIDLECSMSPDKVPPPIKEKDAVKVGKLVDHLMMDFVDLGYLPELR</sequence>
<dbReference type="InterPro" id="IPR004119">
    <property type="entry name" value="EcKL"/>
</dbReference>
<dbReference type="SUPFAM" id="SSF56112">
    <property type="entry name" value="Protein kinase-like (PK-like)"/>
    <property type="match status" value="1"/>
</dbReference>
<dbReference type="PANTHER" id="PTHR11012">
    <property type="entry name" value="PROTEIN KINASE-LIKE DOMAIN-CONTAINING"/>
    <property type="match status" value="1"/>
</dbReference>
<gene>
    <name evidence="2" type="ORF">CHILSU_LOCUS5744</name>
</gene>
<accession>A0ABN8L923</accession>
<dbReference type="SMART" id="SM00587">
    <property type="entry name" value="CHK"/>
    <property type="match status" value="1"/>
</dbReference>
<dbReference type="Pfam" id="PF02958">
    <property type="entry name" value="EcKL"/>
    <property type="match status" value="1"/>
</dbReference>
<keyword evidence="3" id="KW-1185">Reference proteome</keyword>
<evidence type="ECO:0000259" key="1">
    <source>
        <dbReference type="SMART" id="SM00587"/>
    </source>
</evidence>
<dbReference type="InterPro" id="IPR011009">
    <property type="entry name" value="Kinase-like_dom_sf"/>
</dbReference>
<organism evidence="2 3">
    <name type="scientific">Chilo suppressalis</name>
    <name type="common">Asiatic rice borer moth</name>
    <dbReference type="NCBI Taxonomy" id="168631"/>
    <lineage>
        <taxon>Eukaryota</taxon>
        <taxon>Metazoa</taxon>
        <taxon>Ecdysozoa</taxon>
        <taxon>Arthropoda</taxon>
        <taxon>Hexapoda</taxon>
        <taxon>Insecta</taxon>
        <taxon>Pterygota</taxon>
        <taxon>Neoptera</taxon>
        <taxon>Endopterygota</taxon>
        <taxon>Lepidoptera</taxon>
        <taxon>Glossata</taxon>
        <taxon>Ditrysia</taxon>
        <taxon>Pyraloidea</taxon>
        <taxon>Crambidae</taxon>
        <taxon>Crambinae</taxon>
        <taxon>Chilo</taxon>
    </lineage>
</organism>
<evidence type="ECO:0000313" key="2">
    <source>
        <dbReference type="EMBL" id="CAH2985982.1"/>
    </source>
</evidence>
<feature type="domain" description="CHK kinase-like" evidence="1">
    <location>
        <begin position="119"/>
        <end position="304"/>
    </location>
</feature>
<dbReference type="Proteomes" id="UP001153292">
    <property type="component" value="Chromosome 20"/>
</dbReference>
<dbReference type="EMBL" id="OU963913">
    <property type="protein sequence ID" value="CAH2985982.1"/>
    <property type="molecule type" value="Genomic_DNA"/>
</dbReference>
<proteinExistence type="predicted"/>
<evidence type="ECO:0000313" key="3">
    <source>
        <dbReference type="Proteomes" id="UP001153292"/>
    </source>
</evidence>
<dbReference type="InterPro" id="IPR015897">
    <property type="entry name" value="CHK_kinase-like"/>
</dbReference>
<reference evidence="2" key="1">
    <citation type="submission" date="2021-12" db="EMBL/GenBank/DDBJ databases">
        <authorList>
            <person name="King R."/>
        </authorList>
    </citation>
    <scope>NUCLEOTIDE SEQUENCE</scope>
</reference>
<protein>
    <recommendedName>
        <fullName evidence="1">CHK kinase-like domain-containing protein</fullName>
    </recommendedName>
</protein>